<comment type="caution">
    <text evidence="4">The sequence shown here is derived from an EMBL/GenBank/DDBJ whole genome shotgun (WGS) entry which is preliminary data.</text>
</comment>
<keyword evidence="3" id="KW-0963">Cytoplasm</keyword>
<dbReference type="AlphaFoldDB" id="A0A7X3LVD7"/>
<dbReference type="GO" id="GO:0005737">
    <property type="term" value="C:cytoplasm"/>
    <property type="evidence" value="ECO:0007669"/>
    <property type="project" value="UniProtKB-SubCell"/>
</dbReference>
<protein>
    <recommendedName>
        <fullName evidence="3">Urease accessory protein UreF</fullName>
    </recommendedName>
</protein>
<reference evidence="4 5" key="1">
    <citation type="submission" date="2019-12" db="EMBL/GenBank/DDBJ databases">
        <authorList>
            <person name="Li M."/>
        </authorList>
    </citation>
    <scope>NUCLEOTIDE SEQUENCE [LARGE SCALE GENOMIC DNA]</scope>
    <source>
        <strain evidence="4 5">GBMRC 2046</strain>
    </source>
</reference>
<dbReference type="Proteomes" id="UP000433101">
    <property type="component" value="Unassembled WGS sequence"/>
</dbReference>
<dbReference type="HAMAP" id="MF_01385">
    <property type="entry name" value="UreF"/>
    <property type="match status" value="1"/>
</dbReference>
<comment type="similarity">
    <text evidence="3">Belongs to the UreF family.</text>
</comment>
<evidence type="ECO:0000313" key="4">
    <source>
        <dbReference type="EMBL" id="MXN65802.1"/>
    </source>
</evidence>
<keyword evidence="5" id="KW-1185">Reference proteome</keyword>
<comment type="subcellular location">
    <subcellularLocation>
        <location evidence="3">Cytoplasm</location>
    </subcellularLocation>
</comment>
<evidence type="ECO:0000256" key="3">
    <source>
        <dbReference type="HAMAP-Rule" id="MF_01385"/>
    </source>
</evidence>
<evidence type="ECO:0000313" key="5">
    <source>
        <dbReference type="Proteomes" id="UP000433101"/>
    </source>
</evidence>
<dbReference type="PANTHER" id="PTHR33620:SF1">
    <property type="entry name" value="UREASE ACCESSORY PROTEIN F"/>
    <property type="match status" value="1"/>
</dbReference>
<dbReference type="Pfam" id="PF01730">
    <property type="entry name" value="UreF"/>
    <property type="match status" value="1"/>
</dbReference>
<dbReference type="PANTHER" id="PTHR33620">
    <property type="entry name" value="UREASE ACCESSORY PROTEIN F"/>
    <property type="match status" value="1"/>
</dbReference>
<name>A0A7X3LVD7_9HYPH</name>
<gene>
    <name evidence="3" type="primary">ureF</name>
    <name evidence="4" type="ORF">GR183_12875</name>
</gene>
<dbReference type="EMBL" id="WUMV01000006">
    <property type="protein sequence ID" value="MXN65802.1"/>
    <property type="molecule type" value="Genomic_DNA"/>
</dbReference>
<sequence length="238" mass="25646">MVTATPITTGTAMTTDAALYRLLTWLSPSYPVGAFAYSQGLESAIADGGVRNADAVRCWLLDGLEFGALWSDAVIFARSHEASIAGDRDALLEINTFARAFQPTRELRLETLAQGRAFMEVTSKAWNCELLAFLSGLKREIAYPVAVASAAAGHWVACEAALDAWLHAAVSTLVSAAIRLVPLGQTEGQCIIAALEAELHKTRNRAVDTPLDMLSTACLSMEIASMNHETQDTRLFRS</sequence>
<keyword evidence="1 3" id="KW-0996">Nickel insertion</keyword>
<accession>A0A7X3LVD7</accession>
<dbReference type="PIRSF" id="PIRSF009467">
    <property type="entry name" value="Ureas_acces_UreF"/>
    <property type="match status" value="1"/>
</dbReference>
<evidence type="ECO:0000256" key="2">
    <source>
        <dbReference type="ARBA" id="ARBA00023186"/>
    </source>
</evidence>
<organism evidence="4 5">
    <name type="scientific">Stappia sediminis</name>
    <dbReference type="NCBI Taxonomy" id="2692190"/>
    <lineage>
        <taxon>Bacteria</taxon>
        <taxon>Pseudomonadati</taxon>
        <taxon>Pseudomonadota</taxon>
        <taxon>Alphaproteobacteria</taxon>
        <taxon>Hyphomicrobiales</taxon>
        <taxon>Stappiaceae</taxon>
        <taxon>Stappia</taxon>
    </lineage>
</organism>
<comment type="subunit">
    <text evidence="3">UreD, UreF and UreG form a complex that acts as a GTP-hydrolysis-dependent molecular chaperone, activating the urease apoprotein by helping to assemble the nickel containing metallocenter of UreC. The UreE protein probably delivers the nickel.</text>
</comment>
<keyword evidence="2 3" id="KW-0143">Chaperone</keyword>
<dbReference type="InterPro" id="IPR038277">
    <property type="entry name" value="UreF_sf"/>
</dbReference>
<evidence type="ECO:0000256" key="1">
    <source>
        <dbReference type="ARBA" id="ARBA00022988"/>
    </source>
</evidence>
<dbReference type="GO" id="GO:0016151">
    <property type="term" value="F:nickel cation binding"/>
    <property type="evidence" value="ECO:0007669"/>
    <property type="project" value="UniProtKB-UniRule"/>
</dbReference>
<proteinExistence type="inferred from homology"/>
<dbReference type="Gene3D" id="1.10.4190.10">
    <property type="entry name" value="Urease accessory protein UreF"/>
    <property type="match status" value="1"/>
</dbReference>
<dbReference type="InterPro" id="IPR002639">
    <property type="entry name" value="UreF"/>
</dbReference>
<comment type="function">
    <text evidence="3">Required for maturation of urease via the functional incorporation of the urease nickel metallocenter.</text>
</comment>